<accession>A0A0B5S9U3</accession>
<evidence type="ECO:0000313" key="3">
    <source>
        <dbReference type="EMBL" id="PJN69899.1"/>
    </source>
</evidence>
<evidence type="ECO:0000259" key="1">
    <source>
        <dbReference type="PROSITE" id="PS51186"/>
    </source>
</evidence>
<dbReference type="EMBL" id="CP065877">
    <property type="protein sequence ID" value="QQA17508.1"/>
    <property type="molecule type" value="Genomic_DNA"/>
</dbReference>
<dbReference type="KEGG" id="bmyo:BG05_4300"/>
<dbReference type="InterPro" id="IPR016181">
    <property type="entry name" value="Acyl_CoA_acyltransferase"/>
</dbReference>
<feature type="domain" description="N-acetyltransferase" evidence="1">
    <location>
        <begin position="6"/>
        <end position="140"/>
    </location>
</feature>
<dbReference type="EMBL" id="MRWU01000002">
    <property type="protein sequence ID" value="OSX95814.1"/>
    <property type="molecule type" value="Genomic_DNA"/>
</dbReference>
<dbReference type="CDD" id="cd04301">
    <property type="entry name" value="NAT_SF"/>
    <property type="match status" value="1"/>
</dbReference>
<dbReference type="PANTHER" id="PTHR47237:SF2">
    <property type="entry name" value="BLL4206 PROTEIN"/>
    <property type="match status" value="1"/>
</dbReference>
<gene>
    <name evidence="3" type="ORF">BACWE_29390</name>
    <name evidence="4" type="ORF">I6G81_08620</name>
    <name evidence="2" type="ORF">S3E15_02292</name>
</gene>
<dbReference type="GO" id="GO:0016747">
    <property type="term" value="F:acyltransferase activity, transferring groups other than amino-acyl groups"/>
    <property type="evidence" value="ECO:0007669"/>
    <property type="project" value="InterPro"/>
</dbReference>
<reference evidence="4 7" key="3">
    <citation type="submission" date="2020-12" db="EMBL/GenBank/DDBJ databases">
        <title>FDA dAtabase for Regulatory Grade micrObial Sequences (FDA-ARGOS): Supporting development and validation of Infectious Disease Dx tests.</title>
        <authorList>
            <person name="Nelson B."/>
            <person name="Plummer A."/>
            <person name="Tallon L."/>
            <person name="Sadzewicz L."/>
            <person name="Zhao X."/>
            <person name="Boylan J."/>
            <person name="Ott S."/>
            <person name="Bowen H."/>
            <person name="Vavikolanu K."/>
            <person name="Mehta A."/>
            <person name="Aluvathingal J."/>
            <person name="Nadendla S."/>
            <person name="Myers T."/>
            <person name="Yan Y."/>
            <person name="Sichtig H."/>
        </authorList>
    </citation>
    <scope>NUCLEOTIDE SEQUENCE [LARGE SCALE GENOMIC DNA]</scope>
    <source>
        <strain evidence="4 7">FDAARGOS_924</strain>
    </source>
</reference>
<dbReference type="Gene3D" id="3.40.630.30">
    <property type="match status" value="1"/>
</dbReference>
<evidence type="ECO:0000313" key="6">
    <source>
        <dbReference type="Proteomes" id="UP000236165"/>
    </source>
</evidence>
<keyword evidence="7" id="KW-1185">Reference proteome</keyword>
<evidence type="ECO:0000313" key="2">
    <source>
        <dbReference type="EMBL" id="OSX95814.1"/>
    </source>
</evidence>
<dbReference type="Pfam" id="PF18014">
    <property type="entry name" value="Acetyltransf_18"/>
    <property type="match status" value="1"/>
</dbReference>
<name>A0A0B5S9U3_BACMY</name>
<dbReference type="SUPFAM" id="SSF55729">
    <property type="entry name" value="Acyl-CoA N-acyltransferases (Nat)"/>
    <property type="match status" value="1"/>
</dbReference>
<dbReference type="Proteomes" id="UP000596196">
    <property type="component" value="Chromosome"/>
</dbReference>
<dbReference type="InterPro" id="IPR052729">
    <property type="entry name" value="Acyl/Acetyltrans_Enzymes"/>
</dbReference>
<dbReference type="Proteomes" id="UP000194131">
    <property type="component" value="Unassembled WGS sequence"/>
</dbReference>
<dbReference type="InterPro" id="IPR041496">
    <property type="entry name" value="YitH/HolE_GNAT"/>
</dbReference>
<sequence length="286" mass="32486">MIEVEIRVERLRKGKIEDIVALSSHIGWDYNREEIEMILNTGIVYGVVNEREELIASAAIILYGETLASIGMVIVHPDYKGRGIGKIITDLCVKSVLTQTPIMLIATDEGKILYEKLGFRAVSYVSKYICNSYNANYHCVGNEEYIVNYEERDLEEIIQIDKDAFGTNREEFLKYRIIQSEQCIVTKDAQQNVLGYGLSIQTPENKIIGPVVAKNDAMAMRMVHYLAREHHGKLRIDVPEGKKGFMKELEITGFQKVNTPPIMIKNSDQFLKRNGELYSIAAQIFG</sequence>
<dbReference type="EMBL" id="MKZQ01000035">
    <property type="protein sequence ID" value="PJN69899.1"/>
    <property type="molecule type" value="Genomic_DNA"/>
</dbReference>
<evidence type="ECO:0000313" key="5">
    <source>
        <dbReference type="Proteomes" id="UP000194131"/>
    </source>
</evidence>
<dbReference type="InterPro" id="IPR000182">
    <property type="entry name" value="GNAT_dom"/>
</dbReference>
<protein>
    <submittedName>
        <fullName evidence="4">GNAT family N-acetyltransferase</fullName>
    </submittedName>
</protein>
<proteinExistence type="predicted"/>
<reference evidence="3 6" key="1">
    <citation type="submission" date="2016-10" db="EMBL/GenBank/DDBJ databases">
        <title>Genome Sequence of Bacillus weihenstephanensis GM6LP.</title>
        <authorList>
            <person name="Poehlein A."/>
            <person name="Wemheuer F."/>
            <person name="Hollensteiner J."/>
            <person name="Wemheuer B."/>
        </authorList>
    </citation>
    <scope>NUCLEOTIDE SEQUENCE [LARGE SCALE GENOMIC DNA]</scope>
    <source>
        <strain evidence="3 6">GM6LP</strain>
    </source>
</reference>
<dbReference type="Pfam" id="PF13508">
    <property type="entry name" value="Acetyltransf_7"/>
    <property type="match status" value="1"/>
</dbReference>
<dbReference type="RefSeq" id="WP_002126512.1">
    <property type="nucleotide sequence ID" value="NZ_CP009692.1"/>
</dbReference>
<evidence type="ECO:0000313" key="4">
    <source>
        <dbReference type="EMBL" id="QQA17508.1"/>
    </source>
</evidence>
<dbReference type="PROSITE" id="PS51186">
    <property type="entry name" value="GNAT"/>
    <property type="match status" value="1"/>
</dbReference>
<organism evidence="2 5">
    <name type="scientific">Bacillus mycoides</name>
    <dbReference type="NCBI Taxonomy" id="1405"/>
    <lineage>
        <taxon>Bacteria</taxon>
        <taxon>Bacillati</taxon>
        <taxon>Bacillota</taxon>
        <taxon>Bacilli</taxon>
        <taxon>Bacillales</taxon>
        <taxon>Bacillaceae</taxon>
        <taxon>Bacillus</taxon>
        <taxon>Bacillus cereus group</taxon>
    </lineage>
</organism>
<dbReference type="PANTHER" id="PTHR47237">
    <property type="entry name" value="SLL0310 PROTEIN"/>
    <property type="match status" value="1"/>
</dbReference>
<evidence type="ECO:0000313" key="7">
    <source>
        <dbReference type="Proteomes" id="UP000596196"/>
    </source>
</evidence>
<reference evidence="2 5" key="2">
    <citation type="submission" date="2016-12" db="EMBL/GenBank/DDBJ databases">
        <title>Genome Sequences of Twelve Sporeforming Bacillus Species Isolated from Foods.</title>
        <authorList>
            <person name="De Jong A."/>
            <person name="Holsappel S."/>
            <person name="Kuipers O.P."/>
        </authorList>
    </citation>
    <scope>NUCLEOTIDE SEQUENCE [LARGE SCALE GENOMIC DNA]</scope>
    <source>
        <strain evidence="2 5">S3E15</strain>
    </source>
</reference>
<dbReference type="Proteomes" id="UP000236165">
    <property type="component" value="Unassembled WGS sequence"/>
</dbReference>
<dbReference type="AlphaFoldDB" id="A0A0B5S9U3"/>
<dbReference type="Gene3D" id="3.40.630.90">
    <property type="match status" value="1"/>
</dbReference>